<dbReference type="KEGG" id="daq:DAQ1742_01701"/>
<reference evidence="1 4" key="1">
    <citation type="submission" date="2016-09" db="EMBL/GenBank/DDBJ databases">
        <authorList>
            <person name="Reverchon S."/>
            <person name="Nasser W."/>
            <person name="Leonard S."/>
            <person name="Brochier C."/>
            <person name="Duprey A."/>
        </authorList>
    </citation>
    <scope>NUCLEOTIDE SEQUENCE [LARGE SCALE GENOMIC DNA]</scope>
    <source>
        <strain evidence="1 4">174/2</strain>
    </source>
</reference>
<keyword evidence="4" id="KW-1185">Reference proteome</keyword>
<protein>
    <submittedName>
        <fullName evidence="1">Uncharacterized protein</fullName>
    </submittedName>
</protein>
<dbReference type="RefSeq" id="WP_067486425.1">
    <property type="nucleotide sequence ID" value="NZ_LT615367.1"/>
</dbReference>
<gene>
    <name evidence="1" type="ORF">DAQ1742_01701</name>
    <name evidence="2" type="ORF">DAQ1742_03182</name>
    <name evidence="3" type="ORF">DAQ1742_03703</name>
</gene>
<dbReference type="Proteomes" id="UP000294820">
    <property type="component" value="Chromosome 1"/>
</dbReference>
<evidence type="ECO:0000313" key="4">
    <source>
        <dbReference type="Proteomes" id="UP000294820"/>
    </source>
</evidence>
<evidence type="ECO:0000313" key="3">
    <source>
        <dbReference type="EMBL" id="SLM64497.1"/>
    </source>
</evidence>
<organism evidence="1 4">
    <name type="scientific">Dickeya aquatica</name>
    <dbReference type="NCBI Taxonomy" id="1401087"/>
    <lineage>
        <taxon>Bacteria</taxon>
        <taxon>Pseudomonadati</taxon>
        <taxon>Pseudomonadota</taxon>
        <taxon>Gammaproteobacteria</taxon>
        <taxon>Enterobacterales</taxon>
        <taxon>Pectobacteriaceae</taxon>
        <taxon>Dickeya</taxon>
    </lineage>
</organism>
<accession>A0A375A9B4</accession>
<dbReference type="KEGG" id="daq:DAQ1742_03703"/>
<sequence>MADKIISINQQNSVMASSITRIEVGAYDDVFVWADGEKLVLDRGYNERPYAAKQRITDEINAALSGD</sequence>
<dbReference type="KEGG" id="daq:DAQ1742_03182"/>
<dbReference type="AlphaFoldDB" id="A0A375A9B4"/>
<name>A0A375A9B4_9GAMM</name>
<dbReference type="EMBL" id="LT615367">
    <property type="protein sequence ID" value="SLM64005.1"/>
    <property type="molecule type" value="Genomic_DNA"/>
</dbReference>
<evidence type="ECO:0000313" key="2">
    <source>
        <dbReference type="EMBL" id="SLM64005.1"/>
    </source>
</evidence>
<evidence type="ECO:0000313" key="1">
    <source>
        <dbReference type="EMBL" id="SLM62643.1"/>
    </source>
</evidence>
<proteinExistence type="predicted"/>
<dbReference type="EMBL" id="LT615367">
    <property type="protein sequence ID" value="SLM62643.1"/>
    <property type="molecule type" value="Genomic_DNA"/>
</dbReference>
<dbReference type="EMBL" id="LT615367">
    <property type="protein sequence ID" value="SLM64497.1"/>
    <property type="molecule type" value="Genomic_DNA"/>
</dbReference>